<keyword evidence="2" id="KW-1185">Reference proteome</keyword>
<dbReference type="Proteomes" id="UP000243975">
    <property type="component" value="Unassembled WGS sequence"/>
</dbReference>
<name>A0A103XBN7_CYNCS</name>
<protein>
    <submittedName>
        <fullName evidence="1">Uncharacterized protein</fullName>
    </submittedName>
</protein>
<reference evidence="1 2" key="1">
    <citation type="journal article" date="2016" name="Sci. Rep.">
        <title>The genome sequence of the outbreeding globe artichoke constructed de novo incorporating a phase-aware low-pass sequencing strategy of F1 progeny.</title>
        <authorList>
            <person name="Scaglione D."/>
            <person name="Reyes-Chin-Wo S."/>
            <person name="Acquadro A."/>
            <person name="Froenicke L."/>
            <person name="Portis E."/>
            <person name="Beitel C."/>
            <person name="Tirone M."/>
            <person name="Mauro R."/>
            <person name="Lo Monaco A."/>
            <person name="Mauromicale G."/>
            <person name="Faccioli P."/>
            <person name="Cattivelli L."/>
            <person name="Rieseberg L."/>
            <person name="Michelmore R."/>
            <person name="Lanteri S."/>
        </authorList>
    </citation>
    <scope>NUCLEOTIDE SEQUENCE [LARGE SCALE GENOMIC DNA]</scope>
    <source>
        <strain evidence="1">2C</strain>
    </source>
</reference>
<comment type="caution">
    <text evidence="1">The sequence shown here is derived from an EMBL/GenBank/DDBJ whole genome shotgun (WGS) entry which is preliminary data.</text>
</comment>
<sequence>MNLKKNNMSTIL</sequence>
<proteinExistence type="predicted"/>
<organism evidence="1 2">
    <name type="scientific">Cynara cardunculus var. scolymus</name>
    <name type="common">Globe artichoke</name>
    <name type="synonym">Cynara scolymus</name>
    <dbReference type="NCBI Taxonomy" id="59895"/>
    <lineage>
        <taxon>Eukaryota</taxon>
        <taxon>Viridiplantae</taxon>
        <taxon>Streptophyta</taxon>
        <taxon>Embryophyta</taxon>
        <taxon>Tracheophyta</taxon>
        <taxon>Spermatophyta</taxon>
        <taxon>Magnoliopsida</taxon>
        <taxon>eudicotyledons</taxon>
        <taxon>Gunneridae</taxon>
        <taxon>Pentapetalae</taxon>
        <taxon>asterids</taxon>
        <taxon>campanulids</taxon>
        <taxon>Asterales</taxon>
        <taxon>Asteraceae</taxon>
        <taxon>Carduoideae</taxon>
        <taxon>Cardueae</taxon>
        <taxon>Carduinae</taxon>
        <taxon>Cynara</taxon>
    </lineage>
</organism>
<evidence type="ECO:0000313" key="2">
    <source>
        <dbReference type="Proteomes" id="UP000243975"/>
    </source>
</evidence>
<evidence type="ECO:0000313" key="1">
    <source>
        <dbReference type="EMBL" id="KVH87753.1"/>
    </source>
</evidence>
<accession>A0A103XBN7</accession>
<dbReference type="EMBL" id="LEKV01005869">
    <property type="protein sequence ID" value="KVH87753.1"/>
    <property type="molecule type" value="Genomic_DNA"/>
</dbReference>
<gene>
    <name evidence="1" type="ORF">Ccrd_024961</name>
</gene>